<accession>A0A9P9EZE2</accession>
<comment type="caution">
    <text evidence="3">The sequence shown here is derived from an EMBL/GenBank/DDBJ whole genome shotgun (WGS) entry which is preliminary data.</text>
</comment>
<feature type="coiled-coil region" evidence="1">
    <location>
        <begin position="172"/>
        <end position="206"/>
    </location>
</feature>
<feature type="region of interest" description="Disordered" evidence="2">
    <location>
        <begin position="99"/>
        <end position="118"/>
    </location>
</feature>
<organism evidence="3 4">
    <name type="scientific">Dactylonectria macrodidyma</name>
    <dbReference type="NCBI Taxonomy" id="307937"/>
    <lineage>
        <taxon>Eukaryota</taxon>
        <taxon>Fungi</taxon>
        <taxon>Dikarya</taxon>
        <taxon>Ascomycota</taxon>
        <taxon>Pezizomycotina</taxon>
        <taxon>Sordariomycetes</taxon>
        <taxon>Hypocreomycetidae</taxon>
        <taxon>Hypocreales</taxon>
        <taxon>Nectriaceae</taxon>
        <taxon>Dactylonectria</taxon>
    </lineage>
</organism>
<dbReference type="AlphaFoldDB" id="A0A9P9EZE2"/>
<name>A0A9P9EZE2_9HYPO</name>
<feature type="coiled-coil region" evidence="1">
    <location>
        <begin position="372"/>
        <end position="399"/>
    </location>
</feature>
<evidence type="ECO:0000313" key="3">
    <source>
        <dbReference type="EMBL" id="KAH7148928.1"/>
    </source>
</evidence>
<dbReference type="Proteomes" id="UP000738349">
    <property type="component" value="Unassembled WGS sequence"/>
</dbReference>
<keyword evidence="1" id="KW-0175">Coiled coil</keyword>
<reference evidence="3" key="1">
    <citation type="journal article" date="2021" name="Nat. Commun.">
        <title>Genetic determinants of endophytism in the Arabidopsis root mycobiome.</title>
        <authorList>
            <person name="Mesny F."/>
            <person name="Miyauchi S."/>
            <person name="Thiergart T."/>
            <person name="Pickel B."/>
            <person name="Atanasova L."/>
            <person name="Karlsson M."/>
            <person name="Huettel B."/>
            <person name="Barry K.W."/>
            <person name="Haridas S."/>
            <person name="Chen C."/>
            <person name="Bauer D."/>
            <person name="Andreopoulos W."/>
            <person name="Pangilinan J."/>
            <person name="LaButti K."/>
            <person name="Riley R."/>
            <person name="Lipzen A."/>
            <person name="Clum A."/>
            <person name="Drula E."/>
            <person name="Henrissat B."/>
            <person name="Kohler A."/>
            <person name="Grigoriev I.V."/>
            <person name="Martin F.M."/>
            <person name="Hacquard S."/>
        </authorList>
    </citation>
    <scope>NUCLEOTIDE SEQUENCE</scope>
    <source>
        <strain evidence="3">MPI-CAGE-AT-0147</strain>
    </source>
</reference>
<feature type="region of interest" description="Disordered" evidence="2">
    <location>
        <begin position="450"/>
        <end position="493"/>
    </location>
</feature>
<keyword evidence="4" id="KW-1185">Reference proteome</keyword>
<feature type="coiled-coil region" evidence="1">
    <location>
        <begin position="258"/>
        <end position="285"/>
    </location>
</feature>
<dbReference type="OrthoDB" id="5091933at2759"/>
<gene>
    <name evidence="3" type="ORF">EDB81DRAFT_933482</name>
</gene>
<evidence type="ECO:0000256" key="1">
    <source>
        <dbReference type="SAM" id="Coils"/>
    </source>
</evidence>
<protein>
    <submittedName>
        <fullName evidence="3">Uncharacterized protein</fullName>
    </submittedName>
</protein>
<dbReference type="EMBL" id="JAGMUV010000007">
    <property type="protein sequence ID" value="KAH7148928.1"/>
    <property type="molecule type" value="Genomic_DNA"/>
</dbReference>
<feature type="compositionally biased region" description="Basic and acidic residues" evidence="2">
    <location>
        <begin position="471"/>
        <end position="484"/>
    </location>
</feature>
<sequence>MEPDHNLIPREDDSQHYSAVSDTVVSELLRDREEVPVEYVNELWRRMDRLMLEMDNRLAEAEEGVTAFKGSFDAFREKNKKEKTGLQEEVQRLREALNMKNEEEEDSSEAEAEKPYSRLEGEIRELQVKNESLREMNGFIGSKLKNKELEVNELNLKVQDLEFWQKKWQTRYEDTECHLERERQEKKAMREKMKVTEDEVERLTRGIHGVLAKMAEGVPSASRSGQEPGLQEALINYSDGENPPHVPEWLSPKDLVGEDRTLETLDMLKDELESVNAKLGLIREERDTLETAHQALHTELQTARSSWSIFIKAIAEASDMENELSKDTRLLIKKMYEDLADLERKFLMMWPGAQASVRHGQLKRDMLTKAALDKAQLSLQHELEQAVELQNSLIQQEQEYARRLGRMDIIVMGQEALEEAAGIADYSFSRHEMDGIRWDQPPPKIDWAASEPLDWSDTSADRGMEGVSGHAHLEENAGELKSDTDESEEEMFW</sequence>
<proteinExistence type="predicted"/>
<evidence type="ECO:0000256" key="2">
    <source>
        <dbReference type="SAM" id="MobiDB-lite"/>
    </source>
</evidence>
<evidence type="ECO:0000313" key="4">
    <source>
        <dbReference type="Proteomes" id="UP000738349"/>
    </source>
</evidence>